<accession>A0A7W8ZMJ0</accession>
<gene>
    <name evidence="1" type="ORF">HDE68_002640</name>
</gene>
<organism evidence="1 2">
    <name type="scientific">Pedobacter cryoconitis</name>
    <dbReference type="NCBI Taxonomy" id="188932"/>
    <lineage>
        <taxon>Bacteria</taxon>
        <taxon>Pseudomonadati</taxon>
        <taxon>Bacteroidota</taxon>
        <taxon>Sphingobacteriia</taxon>
        <taxon>Sphingobacteriales</taxon>
        <taxon>Sphingobacteriaceae</taxon>
        <taxon>Pedobacter</taxon>
    </lineage>
</organism>
<evidence type="ECO:0000313" key="2">
    <source>
        <dbReference type="Proteomes" id="UP000537204"/>
    </source>
</evidence>
<sequence>MWYKIDFKKLVVLVLPTFLRQNLTVSYVQALVTPISMLYQLWYAKRDDNLYKLAHNGQVCYLRKALNDMFDTELRRIYIDNGNRFKRTYIYTQAESQPRYLKRLFLQPSSSFADTGSDFKVIIPAELNTQANYYQLNALIDFYKLASKRYTIETI</sequence>
<dbReference type="AlphaFoldDB" id="A0A7W8ZMJ0"/>
<proteinExistence type="predicted"/>
<protein>
    <submittedName>
        <fullName evidence="1">Uncharacterized protein</fullName>
    </submittedName>
</protein>
<comment type="caution">
    <text evidence="1">The sequence shown here is derived from an EMBL/GenBank/DDBJ whole genome shotgun (WGS) entry which is preliminary data.</text>
</comment>
<dbReference type="Proteomes" id="UP000537204">
    <property type="component" value="Unassembled WGS sequence"/>
</dbReference>
<dbReference type="RefSeq" id="WP_183882559.1">
    <property type="nucleotide sequence ID" value="NZ_JACHCE010000003.1"/>
</dbReference>
<dbReference type="EMBL" id="JACHCE010000003">
    <property type="protein sequence ID" value="MBB5636739.1"/>
    <property type="molecule type" value="Genomic_DNA"/>
</dbReference>
<reference evidence="1 2" key="1">
    <citation type="submission" date="2020-08" db="EMBL/GenBank/DDBJ databases">
        <title>Genomic Encyclopedia of Type Strains, Phase IV (KMG-V): Genome sequencing to study the core and pangenomes of soil and plant-associated prokaryotes.</title>
        <authorList>
            <person name="Whitman W."/>
        </authorList>
    </citation>
    <scope>NUCLEOTIDE SEQUENCE [LARGE SCALE GENOMIC DNA]</scope>
    <source>
        <strain evidence="1 2">S3M1</strain>
    </source>
</reference>
<evidence type="ECO:0000313" key="1">
    <source>
        <dbReference type="EMBL" id="MBB5636739.1"/>
    </source>
</evidence>
<name>A0A7W8ZMJ0_9SPHI</name>